<keyword evidence="5" id="KW-0496">Mitochondrion</keyword>
<evidence type="ECO:0000256" key="5">
    <source>
        <dbReference type="ARBA" id="ARBA00023128"/>
    </source>
</evidence>
<evidence type="ECO:0000256" key="10">
    <source>
        <dbReference type="SAM" id="MobiDB-lite"/>
    </source>
</evidence>
<evidence type="ECO:0000256" key="9">
    <source>
        <dbReference type="ARBA" id="ARBA00045766"/>
    </source>
</evidence>
<dbReference type="VEuPathDB" id="VectorBase:AALFPA_049563"/>
<evidence type="ECO:0000256" key="2">
    <source>
        <dbReference type="ARBA" id="ARBA00008560"/>
    </source>
</evidence>
<evidence type="ECO:0000256" key="6">
    <source>
        <dbReference type="ARBA" id="ARBA00023274"/>
    </source>
</evidence>
<comment type="function">
    <text evidence="9">Component of the mitochondrial large ribosomal subunit (mt-LSU). The mitochondrial ribosome (mitoribosome) is a large ribonucleoprotein complex responsible for the synthesis of proteins inside mitochondria.</text>
</comment>
<sequence>MNSSLWVRLRFALERFEQILPSLFGFPGSRFPPTGALALVGTEAGRLPVESGKSFSLKDLIGDGILWAVPKHRRTVEKRLKRKYGSPQYKLKIFTPKTHLRICTSCGSDHEVGVLCPTCYKKVREETEHIQTKIQAKLGLEPVDKEVVVLYDRERDEQPEEFWQGKRIVEMEKTRPVWFSKNLLQRTTQQPADTAEVKPETEKLG</sequence>
<dbReference type="GO" id="GO:0006412">
    <property type="term" value="P:translation"/>
    <property type="evidence" value="ECO:0007669"/>
    <property type="project" value="InterPro"/>
</dbReference>
<comment type="similarity">
    <text evidence="2">Belongs to the bacterial ribosomal protein bL32 family.</text>
</comment>
<organism evidence="11">
    <name type="scientific">Aedes albopictus</name>
    <name type="common">Asian tiger mosquito</name>
    <name type="synonym">Stegomyia albopicta</name>
    <dbReference type="NCBI Taxonomy" id="7160"/>
    <lineage>
        <taxon>Eukaryota</taxon>
        <taxon>Metazoa</taxon>
        <taxon>Ecdysozoa</taxon>
        <taxon>Arthropoda</taxon>
        <taxon>Hexapoda</taxon>
        <taxon>Insecta</taxon>
        <taxon>Pterygota</taxon>
        <taxon>Neoptera</taxon>
        <taxon>Endopterygota</taxon>
        <taxon>Diptera</taxon>
        <taxon>Nematocera</taxon>
        <taxon>Culicoidea</taxon>
        <taxon>Culicidae</taxon>
        <taxon>Culicinae</taxon>
        <taxon>Aedini</taxon>
        <taxon>Aedes</taxon>
        <taxon>Stegomyia</taxon>
    </lineage>
</organism>
<evidence type="ECO:0000256" key="3">
    <source>
        <dbReference type="ARBA" id="ARBA00022946"/>
    </source>
</evidence>
<dbReference type="GO" id="GO:0005762">
    <property type="term" value="C:mitochondrial large ribosomal subunit"/>
    <property type="evidence" value="ECO:0007669"/>
    <property type="project" value="TreeGrafter"/>
</dbReference>
<keyword evidence="4 11" id="KW-0689">Ribosomal protein</keyword>
<dbReference type="GO" id="GO:0003735">
    <property type="term" value="F:structural constituent of ribosome"/>
    <property type="evidence" value="ECO:0007669"/>
    <property type="project" value="TreeGrafter"/>
</dbReference>
<feature type="compositionally biased region" description="Basic and acidic residues" evidence="10">
    <location>
        <begin position="195"/>
        <end position="205"/>
    </location>
</feature>
<protein>
    <recommendedName>
        <fullName evidence="7">Large ribosomal subunit protein bL32m</fullName>
    </recommendedName>
    <alternativeName>
        <fullName evidence="8">39S ribosomal protein L32, mitochondrial</fullName>
    </alternativeName>
</protein>
<comment type="subcellular location">
    <subcellularLocation>
        <location evidence="1">Mitochondrion</location>
    </subcellularLocation>
</comment>
<dbReference type="VEuPathDB" id="VectorBase:AALF013296"/>
<proteinExistence type="evidence at transcript level"/>
<evidence type="ECO:0000256" key="4">
    <source>
        <dbReference type="ARBA" id="ARBA00022980"/>
    </source>
</evidence>
<accession>A0A023EJI7</accession>
<evidence type="ECO:0000256" key="1">
    <source>
        <dbReference type="ARBA" id="ARBA00004173"/>
    </source>
</evidence>
<dbReference type="InterPro" id="IPR011332">
    <property type="entry name" value="Ribosomal_zn-bd"/>
</dbReference>
<evidence type="ECO:0000313" key="11">
    <source>
        <dbReference type="EMBL" id="JAC09135.1"/>
    </source>
</evidence>
<keyword evidence="6" id="KW-0687">Ribonucleoprotein</keyword>
<dbReference type="EMBL" id="GAPW01004463">
    <property type="protein sequence ID" value="JAC09135.1"/>
    <property type="molecule type" value="mRNA"/>
</dbReference>
<dbReference type="InterPro" id="IPR051991">
    <property type="entry name" value="Mitoribosomal_protein_bL32"/>
</dbReference>
<name>A0A023EJI7_AEDAL</name>
<evidence type="ECO:0000256" key="8">
    <source>
        <dbReference type="ARBA" id="ARBA00042577"/>
    </source>
</evidence>
<evidence type="ECO:0000256" key="7">
    <source>
        <dbReference type="ARBA" id="ARBA00039935"/>
    </source>
</evidence>
<reference evidence="11" key="1">
    <citation type="journal article" date="2014" name="PLoS Negl. Trop. Dis.">
        <title>Identification and characterization of seminal fluid proteins in the Asian tiger mosquito, Aedes albopictus.</title>
        <authorList>
            <person name="Boes K.E."/>
            <person name="Ribeiro J.M."/>
            <person name="Wong A."/>
            <person name="Harrington L.C."/>
            <person name="Wolfner M.F."/>
            <person name="Sirot L.K."/>
        </authorList>
    </citation>
    <scope>NUCLEOTIDE SEQUENCE</scope>
    <source>
        <tissue evidence="11">Reproductive organs</tissue>
    </source>
</reference>
<dbReference type="SUPFAM" id="SSF57829">
    <property type="entry name" value="Zn-binding ribosomal proteins"/>
    <property type="match status" value="1"/>
</dbReference>
<dbReference type="AlphaFoldDB" id="A0A023EJI7"/>
<dbReference type="PANTHER" id="PTHR21026">
    <property type="entry name" value="39S RIBOSOMAL PROTEIN L32, MITOCHONDRIAL"/>
    <property type="match status" value="1"/>
</dbReference>
<keyword evidence="3" id="KW-0809">Transit peptide</keyword>
<dbReference type="VEuPathDB" id="VectorBase:AALC636_010569"/>
<feature type="region of interest" description="Disordered" evidence="10">
    <location>
        <begin position="185"/>
        <end position="205"/>
    </location>
</feature>
<dbReference type="PANTHER" id="PTHR21026:SF2">
    <property type="entry name" value="LARGE RIBOSOMAL SUBUNIT PROTEIN BL32M"/>
    <property type="match status" value="1"/>
</dbReference>